<keyword evidence="1" id="KW-0472">Membrane</keyword>
<sequence length="56" mass="5828">MSNSPLSSTADRHHLAIVLPSDVEGRWPVIATVAFAGAASACLWSILGTAAYALIF</sequence>
<name>A0A212RAA7_9PROT</name>
<dbReference type="AlphaFoldDB" id="A0A212RAA7"/>
<dbReference type="Proteomes" id="UP000197065">
    <property type="component" value="Unassembled WGS sequence"/>
</dbReference>
<evidence type="ECO:0000313" key="2">
    <source>
        <dbReference type="EMBL" id="SNB68988.1"/>
    </source>
</evidence>
<keyword evidence="3" id="KW-1185">Reference proteome</keyword>
<organism evidence="2 3">
    <name type="scientific">Arboricoccus pini</name>
    <dbReference type="NCBI Taxonomy" id="1963835"/>
    <lineage>
        <taxon>Bacteria</taxon>
        <taxon>Pseudomonadati</taxon>
        <taxon>Pseudomonadota</taxon>
        <taxon>Alphaproteobacteria</taxon>
        <taxon>Geminicoccales</taxon>
        <taxon>Geminicoccaceae</taxon>
        <taxon>Arboricoccus</taxon>
    </lineage>
</organism>
<proteinExistence type="predicted"/>
<accession>A0A212RAA7</accession>
<feature type="transmembrane region" description="Helical" evidence="1">
    <location>
        <begin position="29"/>
        <end position="55"/>
    </location>
</feature>
<evidence type="ECO:0000256" key="1">
    <source>
        <dbReference type="SAM" id="Phobius"/>
    </source>
</evidence>
<reference evidence="2 3" key="1">
    <citation type="submission" date="2017-06" db="EMBL/GenBank/DDBJ databases">
        <authorList>
            <person name="Kim H.J."/>
            <person name="Triplett B.A."/>
        </authorList>
    </citation>
    <scope>NUCLEOTIDE SEQUENCE [LARGE SCALE GENOMIC DNA]</scope>
    <source>
        <strain evidence="2 3">B29T1</strain>
    </source>
</reference>
<protein>
    <submittedName>
        <fullName evidence="2">Uncharacterized protein</fullName>
    </submittedName>
</protein>
<dbReference type="EMBL" id="FYEH01000006">
    <property type="protein sequence ID" value="SNB68988.1"/>
    <property type="molecule type" value="Genomic_DNA"/>
</dbReference>
<keyword evidence="1" id="KW-1133">Transmembrane helix</keyword>
<keyword evidence="1" id="KW-0812">Transmembrane</keyword>
<dbReference type="RefSeq" id="WP_165769560.1">
    <property type="nucleotide sequence ID" value="NZ_FYEH01000006.1"/>
</dbReference>
<evidence type="ECO:0000313" key="3">
    <source>
        <dbReference type="Proteomes" id="UP000197065"/>
    </source>
</evidence>
<gene>
    <name evidence="2" type="ORF">SAMN07250955_106271</name>
</gene>